<evidence type="ECO:0000256" key="1">
    <source>
        <dbReference type="ARBA" id="ARBA00004651"/>
    </source>
</evidence>
<gene>
    <name evidence="7" type="ORF">AKK44_07405</name>
</gene>
<feature type="transmembrane region" description="Helical" evidence="6">
    <location>
        <begin position="94"/>
        <end position="118"/>
    </location>
</feature>
<organism evidence="7 8">
    <name type="scientific">Streptococcus phocae</name>
    <dbReference type="NCBI Taxonomy" id="119224"/>
    <lineage>
        <taxon>Bacteria</taxon>
        <taxon>Bacillati</taxon>
        <taxon>Bacillota</taxon>
        <taxon>Bacilli</taxon>
        <taxon>Lactobacillales</taxon>
        <taxon>Streptococcaceae</taxon>
        <taxon>Streptococcus</taxon>
    </lineage>
</organism>
<sequence>MKHKYSVIYQSVVVGSIVMVSKAIEVMLPIKMPASVIGLVLLFIALSAHLIKLEQVETVADSLVANIGLFFVPAGVSVINSLGILQEHLILNTLLIFISTLLLLVGTGWMTQLLMAVGSKKLSPKSPKLLVNPSLTKATTPAVSELLAK</sequence>
<dbReference type="RefSeq" id="WP_054279150.1">
    <property type="nucleotide sequence ID" value="NZ_LHQM01000038.1"/>
</dbReference>
<feature type="transmembrane region" description="Helical" evidence="6">
    <location>
        <begin position="7"/>
        <end position="24"/>
    </location>
</feature>
<dbReference type="PANTHER" id="PTHR33931:SF4">
    <property type="entry name" value="ANTIHOLIN-LIKE PROTEIN LRGA"/>
    <property type="match status" value="1"/>
</dbReference>
<evidence type="ECO:0000313" key="7">
    <source>
        <dbReference type="EMBL" id="KPJ21899.1"/>
    </source>
</evidence>
<reference evidence="7 8" key="1">
    <citation type="submission" date="2015-08" db="EMBL/GenBank/DDBJ databases">
        <title>Genome sequence of Streptococcus phocae subsp. phocae ATCC 51973T isolated from liver specimen obtained from seal.</title>
        <authorList>
            <person name="Avendano-Herrera R."/>
        </authorList>
    </citation>
    <scope>NUCLEOTIDE SEQUENCE [LARGE SCALE GENOMIC DNA]</scope>
    <source>
        <strain evidence="7 8">ATCC 51973</strain>
    </source>
</reference>
<dbReference type="NCBIfam" id="NF003155">
    <property type="entry name" value="PRK04125.1"/>
    <property type="match status" value="1"/>
</dbReference>
<keyword evidence="5 6" id="KW-0472">Membrane</keyword>
<dbReference type="Proteomes" id="UP000049578">
    <property type="component" value="Unassembled WGS sequence"/>
</dbReference>
<comment type="subcellular location">
    <subcellularLocation>
        <location evidence="1">Cell membrane</location>
        <topology evidence="1">Multi-pass membrane protein</topology>
    </subcellularLocation>
</comment>
<dbReference type="GO" id="GO:0005886">
    <property type="term" value="C:plasma membrane"/>
    <property type="evidence" value="ECO:0007669"/>
    <property type="project" value="UniProtKB-SubCell"/>
</dbReference>
<dbReference type="InterPro" id="IPR005538">
    <property type="entry name" value="LrgA/CidA"/>
</dbReference>
<evidence type="ECO:0000256" key="4">
    <source>
        <dbReference type="ARBA" id="ARBA00022989"/>
    </source>
</evidence>
<accession>A0A0N8FX19</accession>
<dbReference type="Pfam" id="PF03788">
    <property type="entry name" value="LrgA"/>
    <property type="match status" value="1"/>
</dbReference>
<dbReference type="GO" id="GO:0016787">
    <property type="term" value="F:hydrolase activity"/>
    <property type="evidence" value="ECO:0007669"/>
    <property type="project" value="UniProtKB-KW"/>
</dbReference>
<keyword evidence="3 6" id="KW-0812">Transmembrane</keyword>
<protein>
    <submittedName>
        <fullName evidence="7">Murein hydrolase transporter LrgA</fullName>
    </submittedName>
</protein>
<proteinExistence type="predicted"/>
<name>A0A0N8FX19_9STRE</name>
<dbReference type="STRING" id="119224.AKK44_07405"/>
<keyword evidence="7" id="KW-0378">Hydrolase</keyword>
<evidence type="ECO:0000313" key="8">
    <source>
        <dbReference type="Proteomes" id="UP000049578"/>
    </source>
</evidence>
<evidence type="ECO:0000256" key="6">
    <source>
        <dbReference type="SAM" id="Phobius"/>
    </source>
</evidence>
<keyword evidence="4 6" id="KW-1133">Transmembrane helix</keyword>
<dbReference type="AlphaFoldDB" id="A0A0N8FX19"/>
<feature type="transmembrane region" description="Helical" evidence="6">
    <location>
        <begin position="30"/>
        <end position="51"/>
    </location>
</feature>
<feature type="transmembrane region" description="Helical" evidence="6">
    <location>
        <begin position="63"/>
        <end position="82"/>
    </location>
</feature>
<dbReference type="EMBL" id="LHQM01000038">
    <property type="protein sequence ID" value="KPJ21899.1"/>
    <property type="molecule type" value="Genomic_DNA"/>
</dbReference>
<comment type="caution">
    <text evidence="7">The sequence shown here is derived from an EMBL/GenBank/DDBJ whole genome shotgun (WGS) entry which is preliminary data.</text>
</comment>
<dbReference type="PANTHER" id="PTHR33931">
    <property type="entry name" value="HOLIN-LIKE PROTEIN CIDA-RELATED"/>
    <property type="match status" value="1"/>
</dbReference>
<dbReference type="PATRIC" id="fig|119224.3.peg.1227"/>
<evidence type="ECO:0000256" key="2">
    <source>
        <dbReference type="ARBA" id="ARBA00022475"/>
    </source>
</evidence>
<keyword evidence="2" id="KW-1003">Cell membrane</keyword>
<evidence type="ECO:0000256" key="5">
    <source>
        <dbReference type="ARBA" id="ARBA00023136"/>
    </source>
</evidence>
<evidence type="ECO:0000256" key="3">
    <source>
        <dbReference type="ARBA" id="ARBA00022692"/>
    </source>
</evidence>
<keyword evidence="8" id="KW-1185">Reference proteome</keyword>